<gene>
    <name evidence="1" type="ORF">SAMN05444349_10311</name>
</gene>
<sequence length="332" mass="37046">MEKKKQCESVILVFLLTVMLASCSQDYDEEISNSSENVMSQLKYSTMVVESEPQFSSWREYLDYFVVGKGSEWLQNQNMKLLNYEVVNENLILTNSDLNVSDETIVPIYRDTCNTNKFSLMSIADIRNNVDPVNMINYSAFKESLLSSYVGKKLTVVRLCWEYNQVRYATEGYADINSVVYDDFLMNIRTVEVKKNEDVAIPTKLQLRRNESEGESISYFFFSDEVTWGIAGGYTARAFCTLTVNGKKTSNGNFIESYWPDYHTTAKPGFKAIAELKVANFKTGTSGACEFGYGIAAGPVGLSITWSGVTASFSGGGNTRGGGGYVTPSLLH</sequence>
<protein>
    <submittedName>
        <fullName evidence="1">Uncharacterized protein</fullName>
    </submittedName>
</protein>
<reference evidence="1 2" key="1">
    <citation type="submission" date="2016-11" db="EMBL/GenBank/DDBJ databases">
        <authorList>
            <person name="Jaros S."/>
            <person name="Januszkiewicz K."/>
            <person name="Wedrychowicz H."/>
        </authorList>
    </citation>
    <scope>NUCLEOTIDE SEQUENCE [LARGE SCALE GENOMIC DNA]</scope>
    <source>
        <strain evidence="1 2">DSM 26883</strain>
    </source>
</reference>
<dbReference type="AlphaFoldDB" id="A0A1M4U3T2"/>
<dbReference type="Proteomes" id="UP000184436">
    <property type="component" value="Unassembled WGS sequence"/>
</dbReference>
<accession>A0A1M4U3T2</accession>
<dbReference type="EMBL" id="FQVD01000003">
    <property type="protein sequence ID" value="SHE51303.1"/>
    <property type="molecule type" value="Genomic_DNA"/>
</dbReference>
<keyword evidence="2" id="KW-1185">Reference proteome</keyword>
<dbReference type="STRING" id="871325.SAMN05444349_10311"/>
<organism evidence="1 2">
    <name type="scientific">Bacteroides faecichinchillae</name>
    <dbReference type="NCBI Taxonomy" id="871325"/>
    <lineage>
        <taxon>Bacteria</taxon>
        <taxon>Pseudomonadati</taxon>
        <taxon>Bacteroidota</taxon>
        <taxon>Bacteroidia</taxon>
        <taxon>Bacteroidales</taxon>
        <taxon>Bacteroidaceae</taxon>
        <taxon>Bacteroides</taxon>
    </lineage>
</organism>
<dbReference type="RefSeq" id="WP_073349161.1">
    <property type="nucleotide sequence ID" value="NZ_FQVD01000003.1"/>
</dbReference>
<evidence type="ECO:0000313" key="1">
    <source>
        <dbReference type="EMBL" id="SHE51303.1"/>
    </source>
</evidence>
<dbReference type="PROSITE" id="PS51257">
    <property type="entry name" value="PROKAR_LIPOPROTEIN"/>
    <property type="match status" value="1"/>
</dbReference>
<name>A0A1M4U3T2_9BACE</name>
<evidence type="ECO:0000313" key="2">
    <source>
        <dbReference type="Proteomes" id="UP000184436"/>
    </source>
</evidence>
<proteinExistence type="predicted"/>